<evidence type="ECO:0000256" key="1">
    <source>
        <dbReference type="SAM" id="Phobius"/>
    </source>
</evidence>
<evidence type="ECO:0000313" key="3">
    <source>
        <dbReference type="Proteomes" id="UP001604277"/>
    </source>
</evidence>
<name>A0ABD1TNA6_9LAMI</name>
<dbReference type="Proteomes" id="UP001604277">
    <property type="component" value="Unassembled WGS sequence"/>
</dbReference>
<dbReference type="EMBL" id="JBFOLJ010000008">
    <property type="protein sequence ID" value="KAL2514207.1"/>
    <property type="molecule type" value="Genomic_DNA"/>
</dbReference>
<proteinExistence type="predicted"/>
<gene>
    <name evidence="2" type="ORF">Fot_28178</name>
</gene>
<reference evidence="3" key="1">
    <citation type="submission" date="2024-07" db="EMBL/GenBank/DDBJ databases">
        <title>Two chromosome-level genome assemblies of Korean endemic species Abeliophyllum distichum and Forsythia ovata (Oleaceae).</title>
        <authorList>
            <person name="Jang H."/>
        </authorList>
    </citation>
    <scope>NUCLEOTIDE SEQUENCE [LARGE SCALE GENOMIC DNA]</scope>
</reference>
<sequence>MLKCKFHLATSSYRVLASEEWRPSPWFATQVIPDVITAYTHLGRTFGGSPPFRLLPSNIKCGQQEMLRCCRIRTLNPPYKTLLFYHCVMPVGAISNGLLIIDIFDLLRNNKLLLK</sequence>
<accession>A0ABD1TNA6</accession>
<feature type="transmembrane region" description="Helical" evidence="1">
    <location>
        <begin position="83"/>
        <end position="107"/>
    </location>
</feature>
<evidence type="ECO:0000313" key="2">
    <source>
        <dbReference type="EMBL" id="KAL2514207.1"/>
    </source>
</evidence>
<comment type="caution">
    <text evidence="2">The sequence shown here is derived from an EMBL/GenBank/DDBJ whole genome shotgun (WGS) entry which is preliminary data.</text>
</comment>
<organism evidence="2 3">
    <name type="scientific">Forsythia ovata</name>
    <dbReference type="NCBI Taxonomy" id="205694"/>
    <lineage>
        <taxon>Eukaryota</taxon>
        <taxon>Viridiplantae</taxon>
        <taxon>Streptophyta</taxon>
        <taxon>Embryophyta</taxon>
        <taxon>Tracheophyta</taxon>
        <taxon>Spermatophyta</taxon>
        <taxon>Magnoliopsida</taxon>
        <taxon>eudicotyledons</taxon>
        <taxon>Gunneridae</taxon>
        <taxon>Pentapetalae</taxon>
        <taxon>asterids</taxon>
        <taxon>lamiids</taxon>
        <taxon>Lamiales</taxon>
        <taxon>Oleaceae</taxon>
        <taxon>Forsythieae</taxon>
        <taxon>Forsythia</taxon>
    </lineage>
</organism>
<dbReference type="AlphaFoldDB" id="A0ABD1TNA6"/>
<keyword evidence="1" id="KW-0472">Membrane</keyword>
<keyword evidence="1" id="KW-0812">Transmembrane</keyword>
<keyword evidence="1" id="KW-1133">Transmembrane helix</keyword>
<protein>
    <submittedName>
        <fullName evidence="2">Uncharacterized protein</fullName>
    </submittedName>
</protein>
<keyword evidence="3" id="KW-1185">Reference proteome</keyword>